<proteinExistence type="predicted"/>
<dbReference type="EMBL" id="JAAXPN010000001">
    <property type="protein sequence ID" value="NKZ23559.1"/>
    <property type="molecule type" value="Genomic_DNA"/>
</dbReference>
<organism evidence="1 2">
    <name type="scientific">Periweissella fabalis</name>
    <dbReference type="NCBI Taxonomy" id="1070421"/>
    <lineage>
        <taxon>Bacteria</taxon>
        <taxon>Bacillati</taxon>
        <taxon>Bacillota</taxon>
        <taxon>Bacilli</taxon>
        <taxon>Lactobacillales</taxon>
        <taxon>Lactobacillaceae</taxon>
        <taxon>Periweissella</taxon>
    </lineage>
</organism>
<evidence type="ECO:0000313" key="1">
    <source>
        <dbReference type="EMBL" id="NKZ23559.1"/>
    </source>
</evidence>
<dbReference type="InterPro" id="IPR018162">
    <property type="entry name" value="Ala-tRNA-ligase_IIc_anticod-bd"/>
</dbReference>
<accession>A0A7X6N1K9</accession>
<sequence>MLSIEQQLNTYFSKQAQLLPASPLVRFDQHLFTFSPIQDVEYLYTKQSNPGQYFKRQVCFRHVYPSDTVNPLATPLQVLYSYHDTQRQTPYQKLHTLLINLLVNELGFSMDDIYLIVPDIPNIIGGFKPLWPAHVMPIPATRLHCKLPFAGDHYYVKVVVKYHAGLVTVANFVLVAYDSKANNCLLDSVFYPERLTMLQQYALSLYEVAATQKLFTALEAVLPTKQLVHLTISELTAALTLLEQLPTVTGAKKHAYTVRRLIRNVLTELTAAEIEPQLIWDVFTHVSKLNDQQTASLQQELVSFTKSIAQGERQLKKYVRQQQDLQVDSTLLDHIYASYGLPPVLAVKWVQAHKYTIAATILASITPSRNFAFNFDVTTNQYHDPLIYR</sequence>
<dbReference type="AlphaFoldDB" id="A0A7X6N1K9"/>
<reference evidence="1 2" key="1">
    <citation type="submission" date="2020-04" db="EMBL/GenBank/DDBJ databases">
        <title>MicrobeNet Type strains.</title>
        <authorList>
            <person name="Nicholson A.C."/>
        </authorList>
    </citation>
    <scope>NUCLEOTIDE SEQUENCE [LARGE SCALE GENOMIC DNA]</scope>
    <source>
        <strain evidence="1 2">CCUG 61472</strain>
    </source>
</reference>
<dbReference type="RefSeq" id="WP_168721346.1">
    <property type="nucleotide sequence ID" value="NZ_JAAXPN010000001.1"/>
</dbReference>
<gene>
    <name evidence="1" type="ORF">HF964_01880</name>
</gene>
<dbReference type="GO" id="GO:0005737">
    <property type="term" value="C:cytoplasm"/>
    <property type="evidence" value="ECO:0007669"/>
    <property type="project" value="InterPro"/>
</dbReference>
<protein>
    <submittedName>
        <fullName evidence="1">Uncharacterized protein</fullName>
    </submittedName>
</protein>
<dbReference type="GO" id="GO:0006419">
    <property type="term" value="P:alanyl-tRNA aminoacylation"/>
    <property type="evidence" value="ECO:0007669"/>
    <property type="project" value="InterPro"/>
</dbReference>
<comment type="caution">
    <text evidence="1">The sequence shown here is derived from an EMBL/GenBank/DDBJ whole genome shotgun (WGS) entry which is preliminary data.</text>
</comment>
<name>A0A7X6N1K9_9LACO</name>
<dbReference type="Proteomes" id="UP000549765">
    <property type="component" value="Unassembled WGS sequence"/>
</dbReference>
<dbReference type="SUPFAM" id="SSF101353">
    <property type="entry name" value="Putative anticodon-binding domain of alanyl-tRNA synthetase (AlaRS)"/>
    <property type="match status" value="1"/>
</dbReference>
<dbReference type="GO" id="GO:0004813">
    <property type="term" value="F:alanine-tRNA ligase activity"/>
    <property type="evidence" value="ECO:0007669"/>
    <property type="project" value="InterPro"/>
</dbReference>
<dbReference type="GO" id="GO:0005524">
    <property type="term" value="F:ATP binding"/>
    <property type="evidence" value="ECO:0007669"/>
    <property type="project" value="InterPro"/>
</dbReference>
<evidence type="ECO:0000313" key="2">
    <source>
        <dbReference type="Proteomes" id="UP000549765"/>
    </source>
</evidence>
<keyword evidence="2" id="KW-1185">Reference proteome</keyword>